<dbReference type="InterPro" id="IPR032466">
    <property type="entry name" value="Metal_Hydrolase"/>
</dbReference>
<dbReference type="InterPro" id="IPR011059">
    <property type="entry name" value="Metal-dep_hydrolase_composite"/>
</dbReference>
<proteinExistence type="predicted"/>
<organism evidence="3 4">
    <name type="scientific">Prosthecobacter debontii</name>
    <dbReference type="NCBI Taxonomy" id="48467"/>
    <lineage>
        <taxon>Bacteria</taxon>
        <taxon>Pseudomonadati</taxon>
        <taxon>Verrucomicrobiota</taxon>
        <taxon>Verrucomicrobiia</taxon>
        <taxon>Verrucomicrobiales</taxon>
        <taxon>Verrucomicrobiaceae</taxon>
        <taxon>Prosthecobacter</taxon>
    </lineage>
</organism>
<dbReference type="Proteomes" id="UP000190774">
    <property type="component" value="Unassembled WGS sequence"/>
</dbReference>
<dbReference type="EMBL" id="FUYE01000011">
    <property type="protein sequence ID" value="SKB00843.1"/>
    <property type="molecule type" value="Genomic_DNA"/>
</dbReference>
<dbReference type="InterPro" id="IPR013108">
    <property type="entry name" value="Amidohydro_3"/>
</dbReference>
<dbReference type="GO" id="GO:0016810">
    <property type="term" value="F:hydrolase activity, acting on carbon-nitrogen (but not peptide) bonds"/>
    <property type="evidence" value="ECO:0007669"/>
    <property type="project" value="InterPro"/>
</dbReference>
<dbReference type="OrthoDB" id="9767366at2"/>
<name>A0A1T4YGM1_9BACT</name>
<evidence type="ECO:0000313" key="4">
    <source>
        <dbReference type="Proteomes" id="UP000190774"/>
    </source>
</evidence>
<evidence type="ECO:0000256" key="1">
    <source>
        <dbReference type="SAM" id="SignalP"/>
    </source>
</evidence>
<dbReference type="PANTHER" id="PTHR22642">
    <property type="entry name" value="IMIDAZOLONEPROPIONASE"/>
    <property type="match status" value="1"/>
</dbReference>
<accession>A0A1T4YGM1</accession>
<dbReference type="AlphaFoldDB" id="A0A1T4YGM1"/>
<dbReference type="Gene3D" id="3.20.20.140">
    <property type="entry name" value="Metal-dependent hydrolases"/>
    <property type="match status" value="1"/>
</dbReference>
<feature type="signal peptide" evidence="1">
    <location>
        <begin position="1"/>
        <end position="20"/>
    </location>
</feature>
<dbReference type="PANTHER" id="PTHR22642:SF2">
    <property type="entry name" value="PROTEIN LONG AFTER FAR-RED 3"/>
    <property type="match status" value="1"/>
</dbReference>
<protein>
    <recommendedName>
        <fullName evidence="2">Amidohydrolase 3 domain-containing protein</fullName>
    </recommendedName>
</protein>
<dbReference type="RefSeq" id="WP_078814427.1">
    <property type="nucleotide sequence ID" value="NZ_FUYE01000011.1"/>
</dbReference>
<dbReference type="SUPFAM" id="SSF51338">
    <property type="entry name" value="Composite domain of metallo-dependent hydrolases"/>
    <property type="match status" value="1"/>
</dbReference>
<dbReference type="STRING" id="48467.SAMN02745166_03238"/>
<keyword evidence="4" id="KW-1185">Reference proteome</keyword>
<reference evidence="4" key="1">
    <citation type="submission" date="2017-02" db="EMBL/GenBank/DDBJ databases">
        <authorList>
            <person name="Varghese N."/>
            <person name="Submissions S."/>
        </authorList>
    </citation>
    <scope>NUCLEOTIDE SEQUENCE [LARGE SCALE GENOMIC DNA]</scope>
    <source>
        <strain evidence="4">ATCC 700200</strain>
    </source>
</reference>
<dbReference type="CDD" id="cd01300">
    <property type="entry name" value="YtcJ_like"/>
    <property type="match status" value="1"/>
</dbReference>
<dbReference type="Gene3D" id="2.30.40.10">
    <property type="entry name" value="Urease, subunit C, domain 1"/>
    <property type="match status" value="1"/>
</dbReference>
<dbReference type="Pfam" id="PF07969">
    <property type="entry name" value="Amidohydro_3"/>
    <property type="match status" value="1"/>
</dbReference>
<feature type="domain" description="Amidohydrolase 3" evidence="2">
    <location>
        <begin position="70"/>
        <end position="569"/>
    </location>
</feature>
<feature type="chain" id="PRO_5012052380" description="Amidohydrolase 3 domain-containing protein" evidence="1">
    <location>
        <begin position="21"/>
        <end position="571"/>
    </location>
</feature>
<sequence>MRIATALCLSLGLLSEAALAAPDLILHHGRIVTMDEALSFSEAVAVEGGRIIAVGDNDSVLGLKGERTELLDLKGKTLMPGLMDSHVHPGSAAMIEFDHEIPTMETIADVLAYLTSRVKASKPGDLISLRQVFITRLEEKRYPTRAELDLVAPENPVVFSTGPDAMLNSLALKLAGIDRNYQLPKESPARVESDAKGEPTGLLRSFSPKIAAKAVTRSPTEADRYERTQALFRDYNSVGLTTVADRDCSFGQTALYEKLHQNGDLSVRMRVSMSIPAMSLWPATQKAIEEVVASPLTQPSTDLQIIGTKVYLDGGMLTGSSFMTEPWGISEAYGISDPEYRGVQKISADRLKQLVEMVTASGLQFTAHSVGDAAVKLLVDTYEEVNKTHSVRDARSSITHCNFMQPESIAKAARLGVCIDLQPIWLHMDGLTLTGHFGQERMKIFQPLRACFDQKVIVGGGSDHMQKIGSFRSVNPYNPWLGMWTAITRKAGKLNEPVHAENAITREEALRLYTTNNAYLLKLEKDTGSIEKGKLADLILVDRDPLDCPLDDLPQTQVLKTWLGGKVVFSR</sequence>
<evidence type="ECO:0000313" key="3">
    <source>
        <dbReference type="EMBL" id="SKB00843.1"/>
    </source>
</evidence>
<evidence type="ECO:0000259" key="2">
    <source>
        <dbReference type="Pfam" id="PF07969"/>
    </source>
</evidence>
<gene>
    <name evidence="3" type="ORF">SAMN02745166_03238</name>
</gene>
<dbReference type="InterPro" id="IPR033932">
    <property type="entry name" value="YtcJ-like"/>
</dbReference>
<dbReference type="Gene3D" id="3.10.310.70">
    <property type="match status" value="1"/>
</dbReference>
<dbReference type="SUPFAM" id="SSF51556">
    <property type="entry name" value="Metallo-dependent hydrolases"/>
    <property type="match status" value="1"/>
</dbReference>
<keyword evidence="1" id="KW-0732">Signal</keyword>